<feature type="domain" description="F-box" evidence="1">
    <location>
        <begin position="14"/>
        <end position="54"/>
    </location>
</feature>
<dbReference type="InterPro" id="IPR001810">
    <property type="entry name" value="F-box_dom"/>
</dbReference>
<dbReference type="Pfam" id="PF00646">
    <property type="entry name" value="F-box"/>
    <property type="match status" value="1"/>
</dbReference>
<dbReference type="Proteomes" id="UP000030645">
    <property type="component" value="Unassembled WGS sequence"/>
</dbReference>
<evidence type="ECO:0000313" key="3">
    <source>
        <dbReference type="EMBL" id="EXC19727.1"/>
    </source>
</evidence>
<dbReference type="Gene3D" id="2.120.10.80">
    <property type="entry name" value="Kelch-type beta propeller"/>
    <property type="match status" value="1"/>
</dbReference>
<evidence type="ECO:0000259" key="2">
    <source>
        <dbReference type="Pfam" id="PF25210"/>
    </source>
</evidence>
<dbReference type="PANTHER" id="PTHR24414">
    <property type="entry name" value="F-BOX/KELCH-REPEAT PROTEIN SKIP4"/>
    <property type="match status" value="1"/>
</dbReference>
<dbReference type="OrthoDB" id="10251809at2759"/>
<keyword evidence="4" id="KW-1185">Reference proteome</keyword>
<dbReference type="CDD" id="cd22152">
    <property type="entry name" value="F-box_AtAFR-like"/>
    <property type="match status" value="1"/>
</dbReference>
<gene>
    <name evidence="3" type="ORF">L484_008353</name>
</gene>
<dbReference type="eggNOG" id="KOG1072">
    <property type="taxonomic scope" value="Eukaryota"/>
</dbReference>
<dbReference type="AlphaFoldDB" id="W9SAK7"/>
<proteinExistence type="predicted"/>
<organism evidence="3 4">
    <name type="scientific">Morus notabilis</name>
    <dbReference type="NCBI Taxonomy" id="981085"/>
    <lineage>
        <taxon>Eukaryota</taxon>
        <taxon>Viridiplantae</taxon>
        <taxon>Streptophyta</taxon>
        <taxon>Embryophyta</taxon>
        <taxon>Tracheophyta</taxon>
        <taxon>Spermatophyta</taxon>
        <taxon>Magnoliopsida</taxon>
        <taxon>eudicotyledons</taxon>
        <taxon>Gunneridae</taxon>
        <taxon>Pentapetalae</taxon>
        <taxon>rosids</taxon>
        <taxon>fabids</taxon>
        <taxon>Rosales</taxon>
        <taxon>Moraceae</taxon>
        <taxon>Moreae</taxon>
        <taxon>Morus</taxon>
    </lineage>
</organism>
<dbReference type="KEGG" id="mnt:21391723"/>
<dbReference type="InterPro" id="IPR006652">
    <property type="entry name" value="Kelch_1"/>
</dbReference>
<dbReference type="PANTHER" id="PTHR24414:SF23">
    <property type="entry name" value="F-BOX_KELCH-REPEAT PROTEIN SKIP6"/>
    <property type="match status" value="1"/>
</dbReference>
<dbReference type="EMBL" id="KE345890">
    <property type="protein sequence ID" value="EXC19727.1"/>
    <property type="molecule type" value="Genomic_DNA"/>
</dbReference>
<dbReference type="InterPro" id="IPR057499">
    <property type="entry name" value="Kelch_FKB95"/>
</dbReference>
<dbReference type="InterPro" id="IPR050354">
    <property type="entry name" value="F-box/kelch-repeat_ARATH"/>
</dbReference>
<sequence>MSTTTTEAPPGILIPSLPNDVALQCLARVPRQYHPVLAAVSKPIRSLLSSPELFAARSSLNSTESLLYLTIRSLYGKPKGWFTVYGRRSNTNDDNKSNIIVAPVPGVPKDRLDWSDCAAVGSKIYVVGGINCVSYSTKVWIFDCRFHTWERGPGMPTVRSQAAKTVVLDSKIYVIGCWTEKKSWVLVFDTVARSWETLPSPKLGVYNERVVGCTIRGGKVCVWLEREEIRFDPATETWEVFESGVRPGFHWTAQMCEVNGVLYCADEDTRTIRGLNERNGIWKELKLVNNRGLPNRFRDPCMVNVGGRLVIMGLGYPRDEIFTSELELWCAEIEVKMDRDGDLLGEVLWSKLVFSMSSLLVDMEPLFYTCLPVSF</sequence>
<dbReference type="SUPFAM" id="SSF117281">
    <property type="entry name" value="Kelch motif"/>
    <property type="match status" value="1"/>
</dbReference>
<dbReference type="Pfam" id="PF25210">
    <property type="entry name" value="Kelch_FKB95"/>
    <property type="match status" value="1"/>
</dbReference>
<evidence type="ECO:0000313" key="4">
    <source>
        <dbReference type="Proteomes" id="UP000030645"/>
    </source>
</evidence>
<dbReference type="InterPro" id="IPR015915">
    <property type="entry name" value="Kelch-typ_b-propeller"/>
</dbReference>
<evidence type="ECO:0000259" key="1">
    <source>
        <dbReference type="Pfam" id="PF00646"/>
    </source>
</evidence>
<dbReference type="SMART" id="SM00612">
    <property type="entry name" value="Kelch"/>
    <property type="match status" value="1"/>
</dbReference>
<name>W9SAK7_9ROSA</name>
<accession>W9SAK7</accession>
<feature type="domain" description="FKB95-like N-terminal Kelch" evidence="2">
    <location>
        <begin position="81"/>
        <end position="354"/>
    </location>
</feature>
<reference evidence="4" key="1">
    <citation type="submission" date="2013-01" db="EMBL/GenBank/DDBJ databases">
        <title>Draft Genome Sequence of a Mulberry Tree, Morus notabilis C.K. Schneid.</title>
        <authorList>
            <person name="He N."/>
            <person name="Zhao S."/>
        </authorList>
    </citation>
    <scope>NUCLEOTIDE SEQUENCE</scope>
</reference>
<protein>
    <submittedName>
        <fullName evidence="3">F-box/kelch-repeat protein SKIP6</fullName>
    </submittedName>
</protein>